<dbReference type="AlphaFoldDB" id="A0A9P7Z5F2"/>
<evidence type="ECO:0000313" key="14">
    <source>
        <dbReference type="EMBL" id="KAG9245944.1"/>
    </source>
</evidence>
<dbReference type="InterPro" id="IPR048036">
    <property type="entry name" value="Tlg1p-like_N"/>
</dbReference>
<feature type="coiled-coil region" evidence="11">
    <location>
        <begin position="57"/>
        <end position="84"/>
    </location>
</feature>
<dbReference type="SMART" id="SM00397">
    <property type="entry name" value="t_SNARE"/>
    <property type="match status" value="1"/>
</dbReference>
<evidence type="ECO:0000256" key="4">
    <source>
        <dbReference type="ARBA" id="ARBA00022692"/>
    </source>
</evidence>
<evidence type="ECO:0000313" key="15">
    <source>
        <dbReference type="Proteomes" id="UP000887226"/>
    </source>
</evidence>
<feature type="domain" description="T-SNARE coiled-coil homology" evidence="13">
    <location>
        <begin position="153"/>
        <end position="215"/>
    </location>
</feature>
<keyword evidence="8 11" id="KW-0175">Coiled coil</keyword>
<dbReference type="PROSITE" id="PS50192">
    <property type="entry name" value="T_SNARE"/>
    <property type="match status" value="1"/>
</dbReference>
<comment type="subcellular location">
    <subcellularLocation>
        <location evidence="1">Golgi apparatus membrane</location>
        <topology evidence="1">Single-pass type IV membrane protein</topology>
    </subcellularLocation>
</comment>
<protein>
    <recommendedName>
        <fullName evidence="10">t-SNARE affecting a late Golgi compartment protein 1</fullName>
    </recommendedName>
</protein>
<evidence type="ECO:0000256" key="10">
    <source>
        <dbReference type="ARBA" id="ARBA00073343"/>
    </source>
</evidence>
<dbReference type="OrthoDB" id="546861at2759"/>
<comment type="similarity">
    <text evidence="2">Belongs to the syntaxin family.</text>
</comment>
<evidence type="ECO:0000256" key="3">
    <source>
        <dbReference type="ARBA" id="ARBA00022448"/>
    </source>
</evidence>
<accession>A0A9P7Z5F2</accession>
<comment type="caution">
    <text evidence="14">The sequence shown here is derived from an EMBL/GenBank/DDBJ whole genome shotgun (WGS) entry which is preliminary data.</text>
</comment>
<keyword evidence="6 12" id="KW-1133">Transmembrane helix</keyword>
<keyword evidence="5" id="KW-0653">Protein transport</keyword>
<keyword evidence="15" id="KW-1185">Reference proteome</keyword>
<dbReference type="Proteomes" id="UP000887226">
    <property type="component" value="Unassembled WGS sequence"/>
</dbReference>
<dbReference type="CDD" id="cd21444">
    <property type="entry name" value="SNARE_NTD_Tlg1p-like"/>
    <property type="match status" value="1"/>
</dbReference>
<dbReference type="Gene3D" id="1.20.58.90">
    <property type="match status" value="1"/>
</dbReference>
<evidence type="ECO:0000256" key="1">
    <source>
        <dbReference type="ARBA" id="ARBA00004409"/>
    </source>
</evidence>
<keyword evidence="9 12" id="KW-0472">Membrane</keyword>
<dbReference type="GO" id="GO:0048193">
    <property type="term" value="P:Golgi vesicle transport"/>
    <property type="evidence" value="ECO:0007669"/>
    <property type="project" value="InterPro"/>
</dbReference>
<evidence type="ECO:0000256" key="9">
    <source>
        <dbReference type="ARBA" id="ARBA00023136"/>
    </source>
</evidence>
<dbReference type="Pfam" id="PF09177">
    <property type="entry name" value="STX6_10_61_N"/>
    <property type="match status" value="1"/>
</dbReference>
<evidence type="ECO:0000256" key="11">
    <source>
        <dbReference type="SAM" id="Coils"/>
    </source>
</evidence>
<evidence type="ECO:0000256" key="2">
    <source>
        <dbReference type="ARBA" id="ARBA00009063"/>
    </source>
</evidence>
<organism evidence="14 15">
    <name type="scientific">Calycina marina</name>
    <dbReference type="NCBI Taxonomy" id="1763456"/>
    <lineage>
        <taxon>Eukaryota</taxon>
        <taxon>Fungi</taxon>
        <taxon>Dikarya</taxon>
        <taxon>Ascomycota</taxon>
        <taxon>Pezizomycotina</taxon>
        <taxon>Leotiomycetes</taxon>
        <taxon>Helotiales</taxon>
        <taxon>Pezizellaceae</taxon>
        <taxon>Calycina</taxon>
    </lineage>
</organism>
<reference evidence="14" key="1">
    <citation type="journal article" date="2021" name="IMA Fungus">
        <title>Genomic characterization of three marine fungi, including Emericellopsis atlantica sp. nov. with signatures of a generalist lifestyle and marine biomass degradation.</title>
        <authorList>
            <person name="Hagestad O.C."/>
            <person name="Hou L."/>
            <person name="Andersen J.H."/>
            <person name="Hansen E.H."/>
            <person name="Altermark B."/>
            <person name="Li C."/>
            <person name="Kuhnert E."/>
            <person name="Cox R.J."/>
            <person name="Crous P.W."/>
            <person name="Spatafora J.W."/>
            <person name="Lail K."/>
            <person name="Amirebrahimi M."/>
            <person name="Lipzen A."/>
            <person name="Pangilinan J."/>
            <person name="Andreopoulos W."/>
            <person name="Hayes R.D."/>
            <person name="Ng V."/>
            <person name="Grigoriev I.V."/>
            <person name="Jackson S.A."/>
            <person name="Sutton T.D.S."/>
            <person name="Dobson A.D.W."/>
            <person name="Rama T."/>
        </authorList>
    </citation>
    <scope>NUCLEOTIDE SEQUENCE</scope>
    <source>
        <strain evidence="14">TRa3180A</strain>
    </source>
</reference>
<dbReference type="Gene3D" id="1.20.5.110">
    <property type="match status" value="1"/>
</dbReference>
<evidence type="ECO:0000256" key="5">
    <source>
        <dbReference type="ARBA" id="ARBA00022927"/>
    </source>
</evidence>
<keyword evidence="7" id="KW-0333">Golgi apparatus</keyword>
<dbReference type="FunFam" id="1.20.5.110:FF:000006">
    <property type="entry name" value="Syntaxin 6"/>
    <property type="match status" value="1"/>
</dbReference>
<dbReference type="GO" id="GO:0015031">
    <property type="term" value="P:protein transport"/>
    <property type="evidence" value="ECO:0007669"/>
    <property type="project" value="UniProtKB-KW"/>
</dbReference>
<dbReference type="SUPFAM" id="SSF58038">
    <property type="entry name" value="SNARE fusion complex"/>
    <property type="match status" value="1"/>
</dbReference>
<keyword evidence="4 12" id="KW-0812">Transmembrane</keyword>
<evidence type="ECO:0000259" key="13">
    <source>
        <dbReference type="PROSITE" id="PS50192"/>
    </source>
</evidence>
<dbReference type="CDD" id="cd15851">
    <property type="entry name" value="SNARE_Syntaxin6"/>
    <property type="match status" value="1"/>
</dbReference>
<evidence type="ECO:0000256" key="8">
    <source>
        <dbReference type="ARBA" id="ARBA00023054"/>
    </source>
</evidence>
<sequence>MMSSTTDNDPFLQVQADVFTQLTTTRPLFTSYLRIFSLQSTSSSTSKLPSPELISAKQELEDALEILAEDLADLQQAILAVQKDPYKYGLEIEEVSRRKAMVDEVGGEVDDMREELLRTAKVAHQSLPGNARAGGGDDDGLDYNAEFEQQQQTQMMAEQDEQLDDVYRTVGNLRMQANEMGRELEEQTEMLETVDGLADRVGGRLQMGMKSMATVVKRNEDGLSSCCIGVLIIVLCVLLVLVLIL</sequence>
<evidence type="ECO:0000256" key="7">
    <source>
        <dbReference type="ARBA" id="ARBA00023034"/>
    </source>
</evidence>
<evidence type="ECO:0000256" key="6">
    <source>
        <dbReference type="ARBA" id="ARBA00022989"/>
    </source>
</evidence>
<proteinExistence type="inferred from homology"/>
<gene>
    <name evidence="14" type="ORF">BJ878DRAFT_323521</name>
</gene>
<dbReference type="InterPro" id="IPR015260">
    <property type="entry name" value="Syntaxin-6/10/61_N"/>
</dbReference>
<evidence type="ECO:0000256" key="12">
    <source>
        <dbReference type="SAM" id="Phobius"/>
    </source>
</evidence>
<dbReference type="GO" id="GO:0000139">
    <property type="term" value="C:Golgi membrane"/>
    <property type="evidence" value="ECO:0007669"/>
    <property type="project" value="UniProtKB-SubCell"/>
</dbReference>
<keyword evidence="3" id="KW-0813">Transport</keyword>
<dbReference type="FunFam" id="1.20.58.90:FF:000012">
    <property type="entry name" value="SNARE domain protein"/>
    <property type="match status" value="1"/>
</dbReference>
<feature type="transmembrane region" description="Helical" evidence="12">
    <location>
        <begin position="222"/>
        <end position="244"/>
    </location>
</feature>
<dbReference type="SUPFAM" id="SSF47661">
    <property type="entry name" value="t-snare proteins"/>
    <property type="match status" value="1"/>
</dbReference>
<dbReference type="InterPro" id="IPR000727">
    <property type="entry name" value="T_SNARE_dom"/>
</dbReference>
<name>A0A9P7Z5F2_9HELO</name>
<dbReference type="EMBL" id="MU253824">
    <property type="protein sequence ID" value="KAG9245944.1"/>
    <property type="molecule type" value="Genomic_DNA"/>
</dbReference>
<dbReference type="InterPro" id="IPR010989">
    <property type="entry name" value="SNARE"/>
</dbReference>
<dbReference type="PANTHER" id="PTHR12791">
    <property type="entry name" value="GOLGI SNARE BET1-RELATED"/>
    <property type="match status" value="1"/>
</dbReference>